<accession>A0A2H9T589</accession>
<dbReference type="InterPro" id="IPR032608">
    <property type="entry name" value="DUF4892"/>
</dbReference>
<organism evidence="1">
    <name type="scientific">invertebrate metagenome</name>
    <dbReference type="NCBI Taxonomy" id="1711999"/>
    <lineage>
        <taxon>unclassified sequences</taxon>
        <taxon>metagenomes</taxon>
        <taxon>organismal metagenomes</taxon>
    </lineage>
</organism>
<gene>
    <name evidence="1" type="ORF">CI610_02688</name>
</gene>
<name>A0A2H9T589_9ZZZZ</name>
<proteinExistence type="predicted"/>
<evidence type="ECO:0008006" key="2">
    <source>
        <dbReference type="Google" id="ProtNLM"/>
    </source>
</evidence>
<reference evidence="1" key="1">
    <citation type="journal article" date="2017" name="Appl. Environ. Microbiol.">
        <title>Molecular characterization of an Endozoicomonas-like organism causing infection in king scallop Pecten maximus L.</title>
        <authorList>
            <person name="Cano I."/>
            <person name="van Aerle R."/>
            <person name="Ross S."/>
            <person name="Verner-Jeffreys D.W."/>
            <person name="Paley R.K."/>
            <person name="Rimmer G."/>
            <person name="Ryder D."/>
            <person name="Hooper P."/>
            <person name="Stone D."/>
            <person name="Feist S.W."/>
        </authorList>
    </citation>
    <scope>NUCLEOTIDE SEQUENCE</scope>
</reference>
<dbReference type="Pfam" id="PF16234">
    <property type="entry name" value="DUF4892"/>
    <property type="match status" value="1"/>
</dbReference>
<evidence type="ECO:0000313" key="1">
    <source>
        <dbReference type="EMBL" id="PJE78383.1"/>
    </source>
</evidence>
<protein>
    <recommendedName>
        <fullName evidence="2">DUF4892 domain-containing protein</fullName>
    </recommendedName>
</protein>
<sequence length="284" mass="33270">MRHCLLLVLTLINFHAFAASAMPLKNIIQPYPNATIEKQQKERKINYRLVSSSLKKVNNVIKADTESWENGLLLRTLYRLPEGHSSFSAFDFFIQQLNARKVKPVFQCVRFSCGESSYWANEVFNESQLFGLNKEQNYYIGESDENGQTIYYIVYTIKRGNHRVYALIDQFYVDKAEILASAKISHPEIQDHAFDTLTELYRIVKDKWDKAEHQQLIIYLGSKPLDSFSEYDRMTETLNEYKKALDASLSSDYINERFYRIYVIQDVQQPSFAVKNYFVRITVL</sequence>
<dbReference type="AlphaFoldDB" id="A0A2H9T589"/>
<dbReference type="EMBL" id="NSIT01000192">
    <property type="protein sequence ID" value="PJE78383.1"/>
    <property type="molecule type" value="Genomic_DNA"/>
</dbReference>
<comment type="caution">
    <text evidence="1">The sequence shown here is derived from an EMBL/GenBank/DDBJ whole genome shotgun (WGS) entry which is preliminary data.</text>
</comment>